<accession>A0A813HGV8</accession>
<proteinExistence type="predicted"/>
<reference evidence="3" key="1">
    <citation type="submission" date="2021-02" db="EMBL/GenBank/DDBJ databases">
        <authorList>
            <person name="Dougan E. K."/>
            <person name="Rhodes N."/>
            <person name="Thang M."/>
            <person name="Chan C."/>
        </authorList>
    </citation>
    <scope>NUCLEOTIDE SEQUENCE</scope>
</reference>
<evidence type="ECO:0000313" key="4">
    <source>
        <dbReference type="Proteomes" id="UP000654075"/>
    </source>
</evidence>
<feature type="transmembrane region" description="Helical" evidence="2">
    <location>
        <begin position="39"/>
        <end position="57"/>
    </location>
</feature>
<protein>
    <submittedName>
        <fullName evidence="3">Uncharacterized protein</fullName>
    </submittedName>
</protein>
<feature type="compositionally biased region" description="Basic residues" evidence="1">
    <location>
        <begin position="1"/>
        <end position="13"/>
    </location>
</feature>
<keyword evidence="2" id="KW-1133">Transmembrane helix</keyword>
<gene>
    <name evidence="3" type="ORF">PGLA1383_LOCUS52353</name>
</gene>
<comment type="caution">
    <text evidence="3">The sequence shown here is derived from an EMBL/GenBank/DDBJ whole genome shotgun (WGS) entry which is preliminary data.</text>
</comment>
<evidence type="ECO:0000256" key="1">
    <source>
        <dbReference type="SAM" id="MobiDB-lite"/>
    </source>
</evidence>
<dbReference type="EMBL" id="CAJNNV010031581">
    <property type="protein sequence ID" value="CAE8636950.1"/>
    <property type="molecule type" value="Genomic_DNA"/>
</dbReference>
<feature type="non-terminal residue" evidence="3">
    <location>
        <position position="1"/>
    </location>
</feature>
<keyword evidence="4" id="KW-1185">Reference proteome</keyword>
<feature type="region of interest" description="Disordered" evidence="1">
    <location>
        <begin position="1"/>
        <end position="32"/>
    </location>
</feature>
<keyword evidence="2" id="KW-0472">Membrane</keyword>
<evidence type="ECO:0000256" key="2">
    <source>
        <dbReference type="SAM" id="Phobius"/>
    </source>
</evidence>
<sequence>SGRRATRAARGHSTRSESTSDSLEHERSRAGNRRHRPNVVFVAVAVVVVIVVVAKVSNGRCPMLAAAIVVCTACAFDGVGPTRNAIAVASVSSWELINWRFHYS</sequence>
<name>A0A813HGV8_POLGL</name>
<keyword evidence="2" id="KW-0812">Transmembrane</keyword>
<dbReference type="AlphaFoldDB" id="A0A813HGV8"/>
<organism evidence="3 4">
    <name type="scientific">Polarella glacialis</name>
    <name type="common">Dinoflagellate</name>
    <dbReference type="NCBI Taxonomy" id="89957"/>
    <lineage>
        <taxon>Eukaryota</taxon>
        <taxon>Sar</taxon>
        <taxon>Alveolata</taxon>
        <taxon>Dinophyceae</taxon>
        <taxon>Suessiales</taxon>
        <taxon>Suessiaceae</taxon>
        <taxon>Polarella</taxon>
    </lineage>
</organism>
<dbReference type="Proteomes" id="UP000654075">
    <property type="component" value="Unassembled WGS sequence"/>
</dbReference>
<evidence type="ECO:0000313" key="3">
    <source>
        <dbReference type="EMBL" id="CAE8636950.1"/>
    </source>
</evidence>